<name>A0A0P1MJX7_9BACT</name>
<evidence type="ECO:0000313" key="3">
    <source>
        <dbReference type="Proteomes" id="UP000199197"/>
    </source>
</evidence>
<feature type="transmembrane region" description="Helical" evidence="1">
    <location>
        <begin position="287"/>
        <end position="308"/>
    </location>
</feature>
<keyword evidence="3" id="KW-1185">Reference proteome</keyword>
<feature type="transmembrane region" description="Helical" evidence="1">
    <location>
        <begin position="71"/>
        <end position="98"/>
    </location>
</feature>
<protein>
    <recommendedName>
        <fullName evidence="4">Dolichyl-phosphate-mannose-protein mannosyltransferase</fullName>
    </recommendedName>
</protein>
<proteinExistence type="predicted"/>
<feature type="transmembrane region" description="Helical" evidence="1">
    <location>
        <begin position="365"/>
        <end position="384"/>
    </location>
</feature>
<feature type="transmembrane region" description="Helical" evidence="1">
    <location>
        <begin position="223"/>
        <end position="244"/>
    </location>
</feature>
<evidence type="ECO:0000313" key="2">
    <source>
        <dbReference type="EMBL" id="CUS95975.1"/>
    </source>
</evidence>
<feature type="transmembrane region" description="Helical" evidence="1">
    <location>
        <begin position="313"/>
        <end position="334"/>
    </location>
</feature>
<feature type="transmembrane region" description="Helical" evidence="1">
    <location>
        <begin position="340"/>
        <end position="356"/>
    </location>
</feature>
<feature type="transmembrane region" description="Helical" evidence="1">
    <location>
        <begin position="105"/>
        <end position="127"/>
    </location>
</feature>
<dbReference type="EMBL" id="CZVW01000001">
    <property type="protein sequence ID" value="CUS95975.1"/>
    <property type="molecule type" value="Genomic_DNA"/>
</dbReference>
<accession>A0A0P1MJX7</accession>
<gene>
    <name evidence="2" type="ORF">JGI23_00033</name>
</gene>
<dbReference type="RefSeq" id="WP_092346604.1">
    <property type="nucleotide sequence ID" value="NZ_CZVW01000001.1"/>
</dbReference>
<dbReference type="OrthoDB" id="9779540at2"/>
<organism evidence="2 3">
    <name type="scientific">Candidatus Chryseopegocella kryptomonas</name>
    <dbReference type="NCBI Taxonomy" id="1633643"/>
    <lineage>
        <taxon>Bacteria</taxon>
        <taxon>Pseudomonadati</taxon>
        <taxon>Candidatus Kryptoniota</taxon>
        <taxon>Candidatus Chryseopegocella</taxon>
    </lineage>
</organism>
<dbReference type="Proteomes" id="UP000199197">
    <property type="component" value="Unassembled WGS sequence"/>
</dbReference>
<reference evidence="3" key="1">
    <citation type="submission" date="2015-11" db="EMBL/GenBank/DDBJ databases">
        <authorList>
            <person name="Varghese N."/>
        </authorList>
    </citation>
    <scope>NUCLEOTIDE SEQUENCE [LARGE SCALE GENOMIC DNA]</scope>
    <source>
        <strain evidence="3">JGI-23</strain>
    </source>
</reference>
<keyword evidence="1" id="KW-0472">Membrane</keyword>
<evidence type="ECO:0008006" key="4">
    <source>
        <dbReference type="Google" id="ProtNLM"/>
    </source>
</evidence>
<sequence>MRNAVLSIALASLVFLYYLTLGMTFQNNGYLHPEGIFLIEKALLALKGNPPRLENIGLIYPPLPFFFTFPFIISVNPIIAPVFASAFGMAVLCAVLMYRVLKRNLSFVFVFYLLMILTINPLVLYSATSGGSSYLYVLFITIFFAFIFEYYERNVSFYLAVAGISLGILALIRYEIVFILVFWTLANFILAVETTLEPGVSYKNFYRLLRELPAYRQTFFRKVMAVYLMIFIPPIVSAVSWMYLNWIFTSNPFHFLSSPYSYFRTLRTFVLYNPILLEVRDNFFKSLIYILMEVFISAPTFLIIFLLFGHRLFFILALTSPVISLFISSFLGISLLNVDFFVPFVFLSFLVLVYACEQKKTLRKAIILPLFGIVLMISSFTGYYKLKNSNYPEEKIFARVLLGGNADGIFEDEKKVAEFLKMYADSNDVILFDDADGYPIVVFYGYPKNIVLPYQYEFSSVVERPEVYADFIVVYNPDTYEGGRDALNLRHKDLFYRGADGLDFVASFGNLRIFRSSYRAKSKIAGR</sequence>
<evidence type="ECO:0000256" key="1">
    <source>
        <dbReference type="SAM" id="Phobius"/>
    </source>
</evidence>
<keyword evidence="1" id="KW-0812">Transmembrane</keyword>
<feature type="transmembrane region" description="Helical" evidence="1">
    <location>
        <begin position="180"/>
        <end position="202"/>
    </location>
</feature>
<dbReference type="AlphaFoldDB" id="A0A0P1MJX7"/>
<feature type="transmembrane region" description="Helical" evidence="1">
    <location>
        <begin position="133"/>
        <end position="150"/>
    </location>
</feature>
<feature type="transmembrane region" description="Helical" evidence="1">
    <location>
        <begin position="157"/>
        <end position="174"/>
    </location>
</feature>
<keyword evidence="1" id="KW-1133">Transmembrane helix</keyword>